<dbReference type="Gene3D" id="3.40.50.10350">
    <property type="entry name" value="Glycerate kinase, domain 1"/>
    <property type="match status" value="1"/>
</dbReference>
<dbReference type="AlphaFoldDB" id="A0A5Q0TE25"/>
<protein>
    <submittedName>
        <fullName evidence="5">Glycerate kinase</fullName>
        <ecNumber evidence="5">2.7.1.-</ecNumber>
    </submittedName>
</protein>
<sequence>MKIVIAPDSFKESLTAKQVCQAIEDGLRRVWPQAEYVQVPVADGGEGTVQSLIDATQGELIELSVTGPLKMPVEAFYGRLGGDNQSTAIIEMAAASGLHHVKSEQRDPKLTTSFGTGELILHALNNGVTKLILGLGGSATNDGGMGMLEALGVRFLDEAQQPIAGNGIGLTQIKTIDISGLDARLANCDIEIACDVDNPLCGEDGATVTFGQQKGASAQDTQLLDQALSHYADLIEQQLGKSVKDIQGAGAAGGLGAAFLGFTSATLKPGIEIVLATLNIDTQLKGSDLVITGEGRIDWQSAHGKTPVGVAKAAKRYDIPVIALAGCLGDNYQEVYDYGIDAVFAAIPRPLDLATAFAEAEINMANLAENVARVWQVSR</sequence>
<evidence type="ECO:0000313" key="6">
    <source>
        <dbReference type="Proteomes" id="UP000348942"/>
    </source>
</evidence>
<organism evidence="5 6">
    <name type="scientific">Vibrio algicola</name>
    <dbReference type="NCBI Taxonomy" id="2662262"/>
    <lineage>
        <taxon>Bacteria</taxon>
        <taxon>Pseudomonadati</taxon>
        <taxon>Pseudomonadota</taxon>
        <taxon>Gammaproteobacteria</taxon>
        <taxon>Vibrionales</taxon>
        <taxon>Vibrionaceae</taxon>
        <taxon>Vibrio</taxon>
    </lineage>
</organism>
<dbReference type="Proteomes" id="UP000348942">
    <property type="component" value="Chromosome 1"/>
</dbReference>
<dbReference type="InterPro" id="IPR018197">
    <property type="entry name" value="Glycerate_kinase_RE-like"/>
</dbReference>
<dbReference type="GO" id="GO:0031388">
    <property type="term" value="P:organic acid phosphorylation"/>
    <property type="evidence" value="ECO:0007669"/>
    <property type="project" value="UniProtKB-UniRule"/>
</dbReference>
<dbReference type="Gene3D" id="3.90.1510.10">
    <property type="entry name" value="Glycerate kinase, domain 2"/>
    <property type="match status" value="1"/>
</dbReference>
<keyword evidence="6" id="KW-1185">Reference proteome</keyword>
<dbReference type="RefSeq" id="WP_153447531.1">
    <property type="nucleotide sequence ID" value="NZ_CP045699.1"/>
</dbReference>
<evidence type="ECO:0000256" key="1">
    <source>
        <dbReference type="ARBA" id="ARBA00006284"/>
    </source>
</evidence>
<accession>A0A5Q0TE25</accession>
<dbReference type="InterPro" id="IPR036129">
    <property type="entry name" value="Glycerate_kinase_sf"/>
</dbReference>
<dbReference type="Pfam" id="PF02595">
    <property type="entry name" value="Gly_kinase"/>
    <property type="match status" value="1"/>
</dbReference>
<gene>
    <name evidence="5" type="ORF">GFB47_08090</name>
</gene>
<dbReference type="EC" id="2.7.1.-" evidence="5"/>
<dbReference type="EMBL" id="CP045699">
    <property type="protein sequence ID" value="QGA65383.1"/>
    <property type="molecule type" value="Genomic_DNA"/>
</dbReference>
<evidence type="ECO:0000313" key="5">
    <source>
        <dbReference type="EMBL" id="QGA65383.1"/>
    </source>
</evidence>
<proteinExistence type="inferred from homology"/>
<dbReference type="GO" id="GO:0008887">
    <property type="term" value="F:glycerate kinase activity"/>
    <property type="evidence" value="ECO:0007669"/>
    <property type="project" value="UniProtKB-UniRule"/>
</dbReference>
<evidence type="ECO:0000256" key="4">
    <source>
        <dbReference type="PIRNR" id="PIRNR006078"/>
    </source>
</evidence>
<dbReference type="InterPro" id="IPR018193">
    <property type="entry name" value="Glyc_kinase_flavodox-like_fold"/>
</dbReference>
<comment type="similarity">
    <text evidence="1 4">Belongs to the glycerate kinase type-1 family.</text>
</comment>
<dbReference type="SUPFAM" id="SSF110738">
    <property type="entry name" value="Glycerate kinase I"/>
    <property type="match status" value="1"/>
</dbReference>
<evidence type="ECO:0000256" key="3">
    <source>
        <dbReference type="ARBA" id="ARBA00022777"/>
    </source>
</evidence>
<dbReference type="PANTHER" id="PTHR21599:SF0">
    <property type="entry name" value="GLYCERATE KINASE"/>
    <property type="match status" value="1"/>
</dbReference>
<dbReference type="NCBIfam" id="TIGR00045">
    <property type="entry name" value="glycerate kinase"/>
    <property type="match status" value="1"/>
</dbReference>
<dbReference type="PIRSF" id="PIRSF006078">
    <property type="entry name" value="GlxK"/>
    <property type="match status" value="1"/>
</dbReference>
<keyword evidence="2 4" id="KW-0808">Transferase</keyword>
<name>A0A5Q0TE25_9VIBR</name>
<keyword evidence="3 4" id="KW-0418">Kinase</keyword>
<dbReference type="PANTHER" id="PTHR21599">
    <property type="entry name" value="GLYCERATE KINASE"/>
    <property type="match status" value="1"/>
</dbReference>
<reference evidence="5 6" key="1">
    <citation type="submission" date="2019-10" db="EMBL/GenBank/DDBJ databases">
        <title>Vibrio sp. nov., isolated from Coralline algae surface.</title>
        <authorList>
            <person name="Geng Y."/>
            <person name="Zhang X."/>
        </authorList>
    </citation>
    <scope>NUCLEOTIDE SEQUENCE [LARGE SCALE GENOMIC DNA]</scope>
    <source>
        <strain evidence="5 6">SM1977</strain>
    </source>
</reference>
<evidence type="ECO:0000256" key="2">
    <source>
        <dbReference type="ARBA" id="ARBA00022679"/>
    </source>
</evidence>
<dbReference type="InterPro" id="IPR004381">
    <property type="entry name" value="Glycerate_kinase"/>
</dbReference>